<dbReference type="Pfam" id="PF00347">
    <property type="entry name" value="Ribosomal_L6"/>
    <property type="match status" value="1"/>
</dbReference>
<sequence>MSRLAKKPINIPDSVSVKRDGDFWIFKGPKGEIKKAFSHYASITEQGGGFLISLKAGAPRGAYAILGTTAAIFKNCVFGVKEGFEKKLEIDGIGFKAQLDGKDLILSLGFTHPVRVSAPEGITFKVEKNIVTVMGVDKEVVGKAAAEIRAHKPPEPYKGKGIHYLGEIIRRKAGKKAVATA</sequence>
<dbReference type="STRING" id="1798325.A2834_04365"/>
<dbReference type="GO" id="GO:0003735">
    <property type="term" value="F:structural constituent of ribosome"/>
    <property type="evidence" value="ECO:0007669"/>
    <property type="project" value="UniProtKB-UniRule"/>
</dbReference>
<dbReference type="PANTHER" id="PTHR11655:SF14">
    <property type="entry name" value="LARGE RIBOSOMAL SUBUNIT PROTEIN UL6M"/>
    <property type="match status" value="1"/>
</dbReference>
<evidence type="ECO:0000313" key="8">
    <source>
        <dbReference type="EMBL" id="OGF63305.1"/>
    </source>
</evidence>
<dbReference type="PROSITE" id="PS00525">
    <property type="entry name" value="RIBOSOMAL_L6_1"/>
    <property type="match status" value="1"/>
</dbReference>
<dbReference type="GO" id="GO:0002181">
    <property type="term" value="P:cytoplasmic translation"/>
    <property type="evidence" value="ECO:0007669"/>
    <property type="project" value="TreeGrafter"/>
</dbReference>
<dbReference type="InterPro" id="IPR019906">
    <property type="entry name" value="Ribosomal_uL6_bac-type"/>
</dbReference>
<evidence type="ECO:0000259" key="7">
    <source>
        <dbReference type="Pfam" id="PF00347"/>
    </source>
</evidence>
<evidence type="ECO:0000313" key="9">
    <source>
        <dbReference type="Proteomes" id="UP000179251"/>
    </source>
</evidence>
<dbReference type="PANTHER" id="PTHR11655">
    <property type="entry name" value="60S/50S RIBOSOMAL PROTEIN L6/L9"/>
    <property type="match status" value="1"/>
</dbReference>
<dbReference type="AlphaFoldDB" id="A0A1F5VIS5"/>
<dbReference type="EMBL" id="MFHD01000004">
    <property type="protein sequence ID" value="OGF63305.1"/>
    <property type="molecule type" value="Genomic_DNA"/>
</dbReference>
<comment type="function">
    <text evidence="6">This protein binds to the 23S rRNA, and is important in its secondary structure. It is located near the subunit interface in the base of the L7/L12 stalk, and near the tRNA binding site of the peptidyltransferase center.</text>
</comment>
<keyword evidence="6" id="KW-0699">rRNA-binding</keyword>
<evidence type="ECO:0000256" key="5">
    <source>
        <dbReference type="RuleBase" id="RU003869"/>
    </source>
</evidence>
<keyword evidence="2 5" id="KW-0687">Ribonucleoprotein</keyword>
<evidence type="ECO:0000256" key="1">
    <source>
        <dbReference type="ARBA" id="ARBA00022980"/>
    </source>
</evidence>
<proteinExistence type="inferred from homology"/>
<evidence type="ECO:0000256" key="3">
    <source>
        <dbReference type="ARBA" id="ARBA00035454"/>
    </source>
</evidence>
<dbReference type="PRINTS" id="PR00059">
    <property type="entry name" value="RIBOSOMALL6"/>
</dbReference>
<evidence type="ECO:0000256" key="2">
    <source>
        <dbReference type="ARBA" id="ARBA00023274"/>
    </source>
</evidence>
<feature type="domain" description="Large ribosomal subunit protein uL6 alpha-beta" evidence="7">
    <location>
        <begin position="92"/>
        <end position="164"/>
    </location>
</feature>
<dbReference type="InterPro" id="IPR000702">
    <property type="entry name" value="Ribosomal_uL6-like"/>
</dbReference>
<evidence type="ECO:0000256" key="4">
    <source>
        <dbReference type="NCBIfam" id="TIGR03654"/>
    </source>
</evidence>
<reference evidence="8 9" key="1">
    <citation type="journal article" date="2016" name="Nat. Commun.">
        <title>Thousands of microbial genomes shed light on interconnected biogeochemical processes in an aquifer system.</title>
        <authorList>
            <person name="Anantharaman K."/>
            <person name="Brown C.T."/>
            <person name="Hug L.A."/>
            <person name="Sharon I."/>
            <person name="Castelle C.J."/>
            <person name="Probst A.J."/>
            <person name="Thomas B.C."/>
            <person name="Singh A."/>
            <person name="Wilkins M.J."/>
            <person name="Karaoz U."/>
            <person name="Brodie E.L."/>
            <person name="Williams K.H."/>
            <person name="Hubbard S.S."/>
            <person name="Banfield J.F."/>
        </authorList>
    </citation>
    <scope>NUCLEOTIDE SEQUENCE [LARGE SCALE GENOMIC DNA]</scope>
</reference>
<accession>A0A1F5VIS5</accession>
<comment type="caution">
    <text evidence="8">The sequence shown here is derived from an EMBL/GenBank/DDBJ whole genome shotgun (WGS) entry which is preliminary data.</text>
</comment>
<keyword evidence="6" id="KW-0694">RNA-binding</keyword>
<dbReference type="NCBIfam" id="TIGR03654">
    <property type="entry name" value="L6_bact"/>
    <property type="match status" value="1"/>
</dbReference>
<dbReference type="InterPro" id="IPR020040">
    <property type="entry name" value="Ribosomal_uL6_a/b-dom"/>
</dbReference>
<dbReference type="SUPFAM" id="SSF56053">
    <property type="entry name" value="Ribosomal protein L6"/>
    <property type="match status" value="2"/>
</dbReference>
<dbReference type="Gene3D" id="3.90.930.12">
    <property type="entry name" value="Ribosomal protein L6, alpha-beta domain"/>
    <property type="match status" value="2"/>
</dbReference>
<dbReference type="InterPro" id="IPR036789">
    <property type="entry name" value="Ribosomal_uL6-like_a/b-dom_sf"/>
</dbReference>
<dbReference type="PIRSF" id="PIRSF002162">
    <property type="entry name" value="Ribosomal_L6"/>
    <property type="match status" value="1"/>
</dbReference>
<evidence type="ECO:0000256" key="6">
    <source>
        <dbReference type="RuleBase" id="RU003870"/>
    </source>
</evidence>
<dbReference type="GO" id="GO:0022625">
    <property type="term" value="C:cytosolic large ribosomal subunit"/>
    <property type="evidence" value="ECO:0007669"/>
    <property type="project" value="UniProtKB-UniRule"/>
</dbReference>
<comment type="similarity">
    <text evidence="5">Belongs to the universal ribosomal protein uL6 family.</text>
</comment>
<organism evidence="8 9">
    <name type="scientific">Candidatus Giovannonibacteria bacterium RIFCSPHIGHO2_01_FULL_45_23</name>
    <dbReference type="NCBI Taxonomy" id="1798325"/>
    <lineage>
        <taxon>Bacteria</taxon>
        <taxon>Candidatus Giovannoniibacteriota</taxon>
    </lineage>
</organism>
<protein>
    <recommendedName>
        <fullName evidence="3 4">50S ribosomal protein L6</fullName>
    </recommendedName>
</protein>
<gene>
    <name evidence="8" type="ORF">A2834_04365</name>
</gene>
<dbReference type="InterPro" id="IPR002358">
    <property type="entry name" value="Ribosomal_uL6_CS"/>
</dbReference>
<keyword evidence="1 5" id="KW-0689">Ribosomal protein</keyword>
<dbReference type="Proteomes" id="UP000179251">
    <property type="component" value="Unassembled WGS sequence"/>
</dbReference>
<dbReference type="GO" id="GO:0019843">
    <property type="term" value="F:rRNA binding"/>
    <property type="evidence" value="ECO:0007669"/>
    <property type="project" value="UniProtKB-UniRule"/>
</dbReference>
<name>A0A1F5VIS5_9BACT</name>